<gene>
    <name evidence="2" type="ORF">E7215_14055</name>
</gene>
<comment type="caution">
    <text evidence="2">The sequence shown here is derived from an EMBL/GenBank/DDBJ whole genome shotgun (WGS) entry which is preliminary data.</text>
</comment>
<evidence type="ECO:0000259" key="1">
    <source>
        <dbReference type="Pfam" id="PF05239"/>
    </source>
</evidence>
<evidence type="ECO:0000313" key="2">
    <source>
        <dbReference type="EMBL" id="MBE6061275.1"/>
    </source>
</evidence>
<dbReference type="InterPro" id="IPR027275">
    <property type="entry name" value="PRC-brl_dom"/>
</dbReference>
<organism evidence="2 3">
    <name type="scientific">Clostridium sulfidigenes</name>
    <dbReference type="NCBI Taxonomy" id="318464"/>
    <lineage>
        <taxon>Bacteria</taxon>
        <taxon>Bacillati</taxon>
        <taxon>Bacillota</taxon>
        <taxon>Clostridia</taxon>
        <taxon>Eubacteriales</taxon>
        <taxon>Clostridiaceae</taxon>
        <taxon>Clostridium</taxon>
    </lineage>
</organism>
<dbReference type="AlphaFoldDB" id="A0A927ZQG0"/>
<dbReference type="InterPro" id="IPR011033">
    <property type="entry name" value="PRC_barrel-like_sf"/>
</dbReference>
<accession>A0A927ZQG0</accession>
<reference evidence="2" key="1">
    <citation type="submission" date="2019-04" db="EMBL/GenBank/DDBJ databases">
        <title>Evolution of Biomass-Degrading Anaerobic Consortia Revealed by Metagenomics.</title>
        <authorList>
            <person name="Peng X."/>
        </authorList>
    </citation>
    <scope>NUCLEOTIDE SEQUENCE</scope>
    <source>
        <strain evidence="2">SIG254</strain>
    </source>
</reference>
<dbReference type="Pfam" id="PF05239">
    <property type="entry name" value="PRC"/>
    <property type="match status" value="1"/>
</dbReference>
<feature type="domain" description="PRC-barrel" evidence="1">
    <location>
        <begin position="10"/>
        <end position="59"/>
    </location>
</feature>
<sequence length="178" mass="20627">MKGVYFMAKSRDYIYMDVMNIQGKKIGYIKDLLVDFNKGEVIGFKISPYRLLGKEFNVLKENIVYYKSQLVINNIVKDKYLEFSSILNMHVIDKCSNILGLVSEIIFGDDDFKIKGLAVKDYNIFSMFKSRSILLKPYLILGDEYILYTAENTNIALECMPNVGKKKATNKDVYYEKD</sequence>
<dbReference type="Gene3D" id="2.30.30.240">
    <property type="entry name" value="PRC-barrel domain"/>
    <property type="match status" value="1"/>
</dbReference>
<dbReference type="EMBL" id="SVCM01000159">
    <property type="protein sequence ID" value="MBE6061275.1"/>
    <property type="molecule type" value="Genomic_DNA"/>
</dbReference>
<proteinExistence type="predicted"/>
<protein>
    <submittedName>
        <fullName evidence="2">Photosystem reaction center subunit H</fullName>
    </submittedName>
</protein>
<evidence type="ECO:0000313" key="3">
    <source>
        <dbReference type="Proteomes" id="UP000768462"/>
    </source>
</evidence>
<name>A0A927ZQG0_9CLOT</name>
<dbReference type="Proteomes" id="UP000768462">
    <property type="component" value="Unassembled WGS sequence"/>
</dbReference>
<dbReference type="SUPFAM" id="SSF50346">
    <property type="entry name" value="PRC-barrel domain"/>
    <property type="match status" value="2"/>
</dbReference>